<feature type="compositionally biased region" description="Basic and acidic residues" evidence="1">
    <location>
        <begin position="78"/>
        <end position="97"/>
    </location>
</feature>
<reference evidence="2 3" key="1">
    <citation type="submission" date="2024-10" db="EMBL/GenBank/DDBJ databases">
        <authorList>
            <person name="Kim D."/>
        </authorList>
    </citation>
    <scope>NUCLEOTIDE SEQUENCE [LARGE SCALE GENOMIC DNA]</scope>
    <source>
        <strain evidence="2">Taebaek</strain>
    </source>
</reference>
<dbReference type="Proteomes" id="UP001620645">
    <property type="component" value="Unassembled WGS sequence"/>
</dbReference>
<evidence type="ECO:0000313" key="3">
    <source>
        <dbReference type="Proteomes" id="UP001620645"/>
    </source>
</evidence>
<gene>
    <name evidence="2" type="ORF">niasHS_004887</name>
</gene>
<evidence type="ECO:0008006" key="4">
    <source>
        <dbReference type="Google" id="ProtNLM"/>
    </source>
</evidence>
<feature type="compositionally biased region" description="Basic and acidic residues" evidence="1">
    <location>
        <begin position="111"/>
        <end position="123"/>
    </location>
</feature>
<evidence type="ECO:0000313" key="2">
    <source>
        <dbReference type="EMBL" id="KAL3090696.1"/>
    </source>
</evidence>
<keyword evidence="3" id="KW-1185">Reference proteome</keyword>
<evidence type="ECO:0000256" key="1">
    <source>
        <dbReference type="SAM" id="MobiDB-lite"/>
    </source>
</evidence>
<proteinExistence type="predicted"/>
<feature type="region of interest" description="Disordered" evidence="1">
    <location>
        <begin position="1"/>
        <end position="25"/>
    </location>
</feature>
<dbReference type="AlphaFoldDB" id="A0ABD2JJ96"/>
<comment type="caution">
    <text evidence="2">The sequence shown here is derived from an EMBL/GenBank/DDBJ whole genome shotgun (WGS) entry which is preliminary data.</text>
</comment>
<dbReference type="EMBL" id="JBICCN010000139">
    <property type="protein sequence ID" value="KAL3090696.1"/>
    <property type="molecule type" value="Genomic_DNA"/>
</dbReference>
<accession>A0ABD2JJ96</accession>
<organism evidence="2 3">
    <name type="scientific">Heterodera schachtii</name>
    <name type="common">Sugarbeet cyst nematode worm</name>
    <name type="synonym">Tylenchus schachtii</name>
    <dbReference type="NCBI Taxonomy" id="97005"/>
    <lineage>
        <taxon>Eukaryota</taxon>
        <taxon>Metazoa</taxon>
        <taxon>Ecdysozoa</taxon>
        <taxon>Nematoda</taxon>
        <taxon>Chromadorea</taxon>
        <taxon>Rhabditida</taxon>
        <taxon>Tylenchina</taxon>
        <taxon>Tylenchomorpha</taxon>
        <taxon>Tylenchoidea</taxon>
        <taxon>Heteroderidae</taxon>
        <taxon>Heteroderinae</taxon>
        <taxon>Heterodera</taxon>
    </lineage>
</organism>
<sequence length="123" mass="13857">MKMMNKRSNAVGGTPNSDDNDDAHCDFCTYKSPKGGKHGIKIHKAMQHYVCAKCGHRAESPDALKIHRKKECGRKSLAKNDKNPPEEKQKKGRESEPPKIVTLKNVNEHLGYSRDDRMGRTNV</sequence>
<name>A0ABD2JJ96_HETSC</name>
<protein>
    <recommendedName>
        <fullName evidence="4">C2H2-type domain-containing protein</fullName>
    </recommendedName>
</protein>
<feature type="region of interest" description="Disordered" evidence="1">
    <location>
        <begin position="60"/>
        <end position="123"/>
    </location>
</feature>